<dbReference type="GO" id="GO:0022857">
    <property type="term" value="F:transmembrane transporter activity"/>
    <property type="evidence" value="ECO:0007669"/>
    <property type="project" value="InterPro"/>
</dbReference>
<dbReference type="InterPro" id="IPR005828">
    <property type="entry name" value="MFS_sugar_transport-like"/>
</dbReference>
<dbReference type="AlphaFoldDB" id="Q22AA9"/>
<feature type="transmembrane region" description="Helical" evidence="5">
    <location>
        <begin position="341"/>
        <end position="363"/>
    </location>
</feature>
<gene>
    <name evidence="6" type="ORF">TTHERM_01248990</name>
</gene>
<dbReference type="Proteomes" id="UP000009168">
    <property type="component" value="Unassembled WGS sequence"/>
</dbReference>
<comment type="subcellular location">
    <subcellularLocation>
        <location evidence="1">Membrane</location>
        <topology evidence="1">Multi-pass membrane protein</topology>
    </subcellularLocation>
</comment>
<feature type="transmembrane region" description="Helical" evidence="5">
    <location>
        <begin position="403"/>
        <end position="426"/>
    </location>
</feature>
<proteinExistence type="predicted"/>
<feature type="transmembrane region" description="Helical" evidence="5">
    <location>
        <begin position="310"/>
        <end position="329"/>
    </location>
</feature>
<dbReference type="Pfam" id="PF00083">
    <property type="entry name" value="Sugar_tr"/>
    <property type="match status" value="1"/>
</dbReference>
<dbReference type="STRING" id="312017.Q22AA9"/>
<keyword evidence="2 5" id="KW-0812">Transmembrane</keyword>
<reference evidence="7" key="1">
    <citation type="journal article" date="2006" name="PLoS Biol.">
        <title>Macronuclear genome sequence of the ciliate Tetrahymena thermophila, a model eukaryote.</title>
        <authorList>
            <person name="Eisen J.A."/>
            <person name="Coyne R.S."/>
            <person name="Wu M."/>
            <person name="Wu D."/>
            <person name="Thiagarajan M."/>
            <person name="Wortman J.R."/>
            <person name="Badger J.H."/>
            <person name="Ren Q."/>
            <person name="Amedeo P."/>
            <person name="Jones K.M."/>
            <person name="Tallon L.J."/>
            <person name="Delcher A.L."/>
            <person name="Salzberg S.L."/>
            <person name="Silva J.C."/>
            <person name="Haas B.J."/>
            <person name="Majoros W.H."/>
            <person name="Farzad M."/>
            <person name="Carlton J.M."/>
            <person name="Smith R.K. Jr."/>
            <person name="Garg J."/>
            <person name="Pearlman R.E."/>
            <person name="Karrer K.M."/>
            <person name="Sun L."/>
            <person name="Manning G."/>
            <person name="Elde N.C."/>
            <person name="Turkewitz A.P."/>
            <person name="Asai D.J."/>
            <person name="Wilkes D.E."/>
            <person name="Wang Y."/>
            <person name="Cai H."/>
            <person name="Collins K."/>
            <person name="Stewart B.A."/>
            <person name="Lee S.R."/>
            <person name="Wilamowska K."/>
            <person name="Weinberg Z."/>
            <person name="Ruzzo W.L."/>
            <person name="Wloga D."/>
            <person name="Gaertig J."/>
            <person name="Frankel J."/>
            <person name="Tsao C.-C."/>
            <person name="Gorovsky M.A."/>
            <person name="Keeling P.J."/>
            <person name="Waller R.F."/>
            <person name="Patron N.J."/>
            <person name="Cherry J.M."/>
            <person name="Stover N.A."/>
            <person name="Krieger C.J."/>
            <person name="del Toro C."/>
            <person name="Ryder H.F."/>
            <person name="Williamson S.C."/>
            <person name="Barbeau R.A."/>
            <person name="Hamilton E.P."/>
            <person name="Orias E."/>
        </authorList>
    </citation>
    <scope>NUCLEOTIDE SEQUENCE [LARGE SCALE GENOMIC DNA]</scope>
    <source>
        <strain evidence="7">SB210</strain>
    </source>
</reference>
<evidence type="ECO:0000256" key="2">
    <source>
        <dbReference type="ARBA" id="ARBA00022692"/>
    </source>
</evidence>
<dbReference type="RefSeq" id="XP_001029903.2">
    <property type="nucleotide sequence ID" value="XM_001029903.2"/>
</dbReference>
<feature type="transmembrane region" description="Helical" evidence="5">
    <location>
        <begin position="109"/>
        <end position="131"/>
    </location>
</feature>
<accession>Q22AA9</accession>
<feature type="transmembrane region" description="Helical" evidence="5">
    <location>
        <begin position="33"/>
        <end position="56"/>
    </location>
</feature>
<sequence>MKSDIITQQLQAEQITIQEALHKVGHQGKYQKMAYAFFCFQWILGGCLLMSPIFIFEKPQFQCQQNPQFTIEQCEKWVCQQENPLQYQVKKLSSFVVEFDPPLICSRQWIADTVAALNYGGSIIGFLISIYISDNKGRKIASIIFWFIGALGCAFIGIFNYNIWLSALGFSLANAGVNPTITIHFCFINEHSDGNFREYTSASLNIFYSIGSFYLVVAYVLSTNWVQIIVYWIGIPMFVSLIYYYFIYEPPLFLYEKNKMKAIESLNKIAKFNKRPEVQADSLKEREIEQNQNQRIYGVFDLVKFKSMRLTTICTGIVFFITQISYYGTNFTLSQIGLDTKYNTLAIAFSELLAFSLVVIAIPKLKRRKWSFILTAIYSLIYIIFFFIKKPDNCTEYCKENILQIALISLSRCLLSFQFSLCYVYFSEIYPTTIRSLGLGFISTIGQIGSAVSAYIVTYFNNQNISPIGIMGICSFISIIAYLPLRETYSQPLKNEIDEIQSETSLNFGKQLTNFQSQITNHDL</sequence>
<keyword evidence="3 5" id="KW-1133">Transmembrane helix</keyword>
<dbReference type="GeneID" id="7841157"/>
<dbReference type="OrthoDB" id="5296287at2759"/>
<dbReference type="InParanoid" id="Q22AA9"/>
<dbReference type="Gene3D" id="1.20.1250.20">
    <property type="entry name" value="MFS general substrate transporter like domains"/>
    <property type="match status" value="1"/>
</dbReference>
<dbReference type="InterPro" id="IPR036259">
    <property type="entry name" value="MFS_trans_sf"/>
</dbReference>
<evidence type="ECO:0000313" key="6">
    <source>
        <dbReference type="EMBL" id="EAR82240.2"/>
    </source>
</evidence>
<keyword evidence="7" id="KW-1185">Reference proteome</keyword>
<feature type="transmembrane region" description="Helical" evidence="5">
    <location>
        <begin position="438"/>
        <end position="459"/>
    </location>
</feature>
<feature type="transmembrane region" description="Helical" evidence="5">
    <location>
        <begin position="370"/>
        <end position="388"/>
    </location>
</feature>
<protein>
    <submittedName>
        <fullName evidence="6">MFS transporter</fullName>
    </submittedName>
</protein>
<organism evidence="6 7">
    <name type="scientific">Tetrahymena thermophila (strain SB210)</name>
    <dbReference type="NCBI Taxonomy" id="312017"/>
    <lineage>
        <taxon>Eukaryota</taxon>
        <taxon>Sar</taxon>
        <taxon>Alveolata</taxon>
        <taxon>Ciliophora</taxon>
        <taxon>Intramacronucleata</taxon>
        <taxon>Oligohymenophorea</taxon>
        <taxon>Hymenostomatida</taxon>
        <taxon>Tetrahymenina</taxon>
        <taxon>Tetrahymenidae</taxon>
        <taxon>Tetrahymena</taxon>
    </lineage>
</organism>
<evidence type="ECO:0000256" key="5">
    <source>
        <dbReference type="SAM" id="Phobius"/>
    </source>
</evidence>
<feature type="transmembrane region" description="Helical" evidence="5">
    <location>
        <begin position="167"/>
        <end position="187"/>
    </location>
</feature>
<name>Q22AA9_TETTS</name>
<dbReference type="SUPFAM" id="SSF103473">
    <property type="entry name" value="MFS general substrate transporter"/>
    <property type="match status" value="1"/>
</dbReference>
<dbReference type="HOGENOM" id="CLU_001265_33_5_1"/>
<evidence type="ECO:0000256" key="3">
    <source>
        <dbReference type="ARBA" id="ARBA00022989"/>
    </source>
</evidence>
<dbReference type="KEGG" id="tet:TTHERM_01248990"/>
<keyword evidence="4 5" id="KW-0472">Membrane</keyword>
<evidence type="ECO:0000256" key="4">
    <source>
        <dbReference type="ARBA" id="ARBA00023136"/>
    </source>
</evidence>
<feature type="transmembrane region" description="Helical" evidence="5">
    <location>
        <begin position="465"/>
        <end position="485"/>
    </location>
</feature>
<dbReference type="eggNOG" id="KOG0255">
    <property type="taxonomic scope" value="Eukaryota"/>
</dbReference>
<feature type="transmembrane region" description="Helical" evidence="5">
    <location>
        <begin position="143"/>
        <end position="161"/>
    </location>
</feature>
<dbReference type="EMBL" id="GG662515">
    <property type="protein sequence ID" value="EAR82240.2"/>
    <property type="molecule type" value="Genomic_DNA"/>
</dbReference>
<dbReference type="PANTHER" id="PTHR24064">
    <property type="entry name" value="SOLUTE CARRIER FAMILY 22 MEMBER"/>
    <property type="match status" value="1"/>
</dbReference>
<evidence type="ECO:0000256" key="1">
    <source>
        <dbReference type="ARBA" id="ARBA00004141"/>
    </source>
</evidence>
<evidence type="ECO:0000313" key="7">
    <source>
        <dbReference type="Proteomes" id="UP000009168"/>
    </source>
</evidence>
<feature type="transmembrane region" description="Helical" evidence="5">
    <location>
        <begin position="228"/>
        <end position="247"/>
    </location>
</feature>
<dbReference type="GO" id="GO:0016020">
    <property type="term" value="C:membrane"/>
    <property type="evidence" value="ECO:0007669"/>
    <property type="project" value="UniProtKB-SubCell"/>
</dbReference>
<feature type="transmembrane region" description="Helical" evidence="5">
    <location>
        <begin position="199"/>
        <end position="222"/>
    </location>
</feature>